<name>A0A7J5XZM4_DISMA</name>
<dbReference type="PANTHER" id="PTHR47266">
    <property type="entry name" value="ENDONUCLEASE-RELATED"/>
    <property type="match status" value="1"/>
</dbReference>
<dbReference type="GO" id="GO:0003676">
    <property type="term" value="F:nucleic acid binding"/>
    <property type="evidence" value="ECO:0007669"/>
    <property type="project" value="InterPro"/>
</dbReference>
<dbReference type="Gene3D" id="3.30.420.10">
    <property type="entry name" value="Ribonuclease H-like superfamily/Ribonuclease H"/>
    <property type="match status" value="2"/>
</dbReference>
<evidence type="ECO:0000259" key="3">
    <source>
        <dbReference type="PROSITE" id="PS50994"/>
    </source>
</evidence>
<evidence type="ECO:0000256" key="1">
    <source>
        <dbReference type="ARBA" id="ARBA00039658"/>
    </source>
</evidence>
<dbReference type="Pfam" id="PF17921">
    <property type="entry name" value="Integrase_H2C2"/>
    <property type="match status" value="1"/>
</dbReference>
<feature type="region of interest" description="Disordered" evidence="2">
    <location>
        <begin position="444"/>
        <end position="464"/>
    </location>
</feature>
<dbReference type="InterPro" id="IPR001584">
    <property type="entry name" value="Integrase_cat-core"/>
</dbReference>
<accession>A0A7J5XZM4</accession>
<organism evidence="4 5">
    <name type="scientific">Dissostichus mawsoni</name>
    <name type="common">Antarctic cod</name>
    <dbReference type="NCBI Taxonomy" id="36200"/>
    <lineage>
        <taxon>Eukaryota</taxon>
        <taxon>Metazoa</taxon>
        <taxon>Chordata</taxon>
        <taxon>Craniata</taxon>
        <taxon>Vertebrata</taxon>
        <taxon>Euteleostomi</taxon>
        <taxon>Actinopterygii</taxon>
        <taxon>Neopterygii</taxon>
        <taxon>Teleostei</taxon>
        <taxon>Neoteleostei</taxon>
        <taxon>Acanthomorphata</taxon>
        <taxon>Eupercaria</taxon>
        <taxon>Perciformes</taxon>
        <taxon>Notothenioidei</taxon>
        <taxon>Nototheniidae</taxon>
        <taxon>Dissostichus</taxon>
    </lineage>
</organism>
<sequence>MKGPGKATKNKVVRGAEEANAIFIDFHDSATGAHTGQQRTRDAISKRLFWPGMSSDIHKWVSECAVCQAAAHPIKQEVEYTPIKVEHPFELIGMDLIGRLKTTNNGHVYICVMVDYLTKWPQAYPLKTKTATEINKNVCAKMGIQRSLCSPYHPQTNGLVERMNGTIQRALRKLVADKPEDWDEYLDAVMFGLRTKKQMTTKFSPYFLMFGREARYPTEVPENLWLVDSSVEDVVAEEKVSQGEKSTRERLRQGIPKCHFRVGDQVWRQNVRSQQRKGGKLEANFLGPFQITALEGKSADLLSEDELPRIPHQIKKTATTAAPSPASPAAPSASASHMLPHQRQLSPAAPSAPASPAAPSASASHLLPHQRQLSPAAPSVSASHLLPHQRQPLTCCPISVSLTCCPISVSLTCCPISASLTCCPISVSLSPAAISVSLHLLPHQRQPSPAAPSAPASPAAPSASASHLLPHQRQPLTCCPISVSLTCCPISASLTCCPISVSLTCCPISVSLTCCPISVSLTCCPISVSLTCCPISASLTCCSISASLTCCPISVSLTCCPSAPASPAAPSAPASPAAPSVPASISQRQPHLLPISASLICSNKYCHSN</sequence>
<dbReference type="InterPro" id="IPR052160">
    <property type="entry name" value="Gypsy_RT_Integrase-like"/>
</dbReference>
<dbReference type="OrthoDB" id="413122at2759"/>
<keyword evidence="5" id="KW-1185">Reference proteome</keyword>
<dbReference type="Gene3D" id="1.10.340.70">
    <property type="match status" value="1"/>
</dbReference>
<feature type="compositionally biased region" description="Low complexity" evidence="2">
    <location>
        <begin position="447"/>
        <end position="464"/>
    </location>
</feature>
<dbReference type="InterPro" id="IPR041588">
    <property type="entry name" value="Integrase_H2C2"/>
</dbReference>
<protein>
    <recommendedName>
        <fullName evidence="1">Gypsy retrotransposon integrase-like protein 1</fullName>
    </recommendedName>
</protein>
<feature type="domain" description="Integrase catalytic" evidence="3">
    <location>
        <begin position="103"/>
        <end position="213"/>
    </location>
</feature>
<proteinExistence type="predicted"/>
<feature type="compositionally biased region" description="Low complexity" evidence="2">
    <location>
        <begin position="317"/>
        <end position="336"/>
    </location>
</feature>
<dbReference type="AlphaFoldDB" id="A0A7J5XZM4"/>
<dbReference type="InterPro" id="IPR036397">
    <property type="entry name" value="RNaseH_sf"/>
</dbReference>
<evidence type="ECO:0000313" key="5">
    <source>
        <dbReference type="Proteomes" id="UP000518266"/>
    </source>
</evidence>
<dbReference type="PROSITE" id="PS50994">
    <property type="entry name" value="INTEGRASE"/>
    <property type="match status" value="1"/>
</dbReference>
<dbReference type="GO" id="GO:0015074">
    <property type="term" value="P:DNA integration"/>
    <property type="evidence" value="ECO:0007669"/>
    <property type="project" value="InterPro"/>
</dbReference>
<dbReference type="InterPro" id="IPR012337">
    <property type="entry name" value="RNaseH-like_sf"/>
</dbReference>
<gene>
    <name evidence="4" type="ORF">F7725_024527</name>
</gene>
<reference evidence="4 5" key="1">
    <citation type="submission" date="2020-03" db="EMBL/GenBank/DDBJ databases">
        <title>Dissostichus mawsoni Genome sequencing and assembly.</title>
        <authorList>
            <person name="Park H."/>
        </authorList>
    </citation>
    <scope>NUCLEOTIDE SEQUENCE [LARGE SCALE GENOMIC DNA]</scope>
    <source>
        <strain evidence="4">DM0001</strain>
        <tissue evidence="4">Muscle</tissue>
    </source>
</reference>
<dbReference type="EMBL" id="JAAKFY010000019">
    <property type="protein sequence ID" value="KAF3842576.1"/>
    <property type="molecule type" value="Genomic_DNA"/>
</dbReference>
<comment type="caution">
    <text evidence="4">The sequence shown here is derived from an EMBL/GenBank/DDBJ whole genome shotgun (WGS) entry which is preliminary data.</text>
</comment>
<evidence type="ECO:0000313" key="4">
    <source>
        <dbReference type="EMBL" id="KAF3842576.1"/>
    </source>
</evidence>
<evidence type="ECO:0000256" key="2">
    <source>
        <dbReference type="SAM" id="MobiDB-lite"/>
    </source>
</evidence>
<feature type="compositionally biased region" description="Low complexity" evidence="2">
    <location>
        <begin position="346"/>
        <end position="364"/>
    </location>
</feature>
<dbReference type="Proteomes" id="UP000518266">
    <property type="component" value="Unassembled WGS sequence"/>
</dbReference>
<dbReference type="FunFam" id="1.10.340.70:FF:000001">
    <property type="entry name" value="Retrovirus-related Pol polyprotein from transposon gypsy-like Protein"/>
    <property type="match status" value="1"/>
</dbReference>
<feature type="region of interest" description="Disordered" evidence="2">
    <location>
        <begin position="316"/>
        <end position="380"/>
    </location>
</feature>
<dbReference type="SUPFAM" id="SSF53098">
    <property type="entry name" value="Ribonuclease H-like"/>
    <property type="match status" value="1"/>
</dbReference>